<dbReference type="InterPro" id="IPR035518">
    <property type="entry name" value="DPG_synthase"/>
</dbReference>
<sequence>MILPAHNEEHRLPPSLEQLSQFLSAQPYAAEVIVVENGSQDRTYEVACAFTDRLPGLRVIREVQRGKGLAVRRGMLEARGAYRFFCDVDFSMPVEQINRFIPPALPDVDIAIASREAPGAVRYHEPELRHFIGRGFNALVRLMALPGLQDTQCGFKCFRAEVAERVFPLQTIHGWTFDVEVLFIARLLGYRIIEVPIPWYYNAESKVRVFSDSWHMFTDLVTIRRNARQGMYQDAPPRPR</sequence>
<evidence type="ECO:0000256" key="9">
    <source>
        <dbReference type="ARBA" id="ARBA00022968"/>
    </source>
</evidence>
<evidence type="ECO:0000256" key="10">
    <source>
        <dbReference type="ARBA" id="ARBA00022989"/>
    </source>
</evidence>
<evidence type="ECO:0000256" key="2">
    <source>
        <dbReference type="ARBA" id="ARBA00004922"/>
    </source>
</evidence>
<keyword evidence="9" id="KW-0735">Signal-anchor</keyword>
<dbReference type="Gene3D" id="3.90.550.10">
    <property type="entry name" value="Spore Coat Polysaccharide Biosynthesis Protein SpsA, Chain A"/>
    <property type="match status" value="1"/>
</dbReference>
<comment type="pathway">
    <text evidence="2">Protein modification; protein glycosylation.</text>
</comment>
<evidence type="ECO:0000256" key="6">
    <source>
        <dbReference type="ARBA" id="ARBA00022679"/>
    </source>
</evidence>
<evidence type="ECO:0000313" key="14">
    <source>
        <dbReference type="EMBL" id="HCE16505.1"/>
    </source>
</evidence>
<evidence type="ECO:0000256" key="3">
    <source>
        <dbReference type="ARBA" id="ARBA00006739"/>
    </source>
</evidence>
<comment type="catalytic activity">
    <reaction evidence="12">
        <text>a di-trans,poly-cis-dolichyl phosphate + UDP-alpha-D-glucose = a di-trans,poly-cis-dolichyl beta-D-glucosyl phosphate + UDP</text>
        <dbReference type="Rhea" id="RHEA:15401"/>
        <dbReference type="Rhea" id="RHEA-COMP:19498"/>
        <dbReference type="Rhea" id="RHEA-COMP:19502"/>
        <dbReference type="ChEBI" id="CHEBI:57525"/>
        <dbReference type="ChEBI" id="CHEBI:57683"/>
        <dbReference type="ChEBI" id="CHEBI:58223"/>
        <dbReference type="ChEBI" id="CHEBI:58885"/>
        <dbReference type="EC" id="2.4.1.117"/>
    </reaction>
    <physiologicalReaction direction="left-to-right" evidence="12">
        <dbReference type="Rhea" id="RHEA:15402"/>
    </physiologicalReaction>
</comment>
<dbReference type="PANTHER" id="PTHR10859">
    <property type="entry name" value="GLYCOSYL TRANSFERASE"/>
    <property type="match status" value="1"/>
</dbReference>
<dbReference type="OrthoDB" id="9810303at2"/>
<evidence type="ECO:0000256" key="4">
    <source>
        <dbReference type="ARBA" id="ARBA00012583"/>
    </source>
</evidence>
<evidence type="ECO:0000259" key="13">
    <source>
        <dbReference type="Pfam" id="PF00535"/>
    </source>
</evidence>
<keyword evidence="8" id="KW-0256">Endoplasmic reticulum</keyword>
<dbReference type="PANTHER" id="PTHR10859:SF91">
    <property type="entry name" value="DOLICHYL-PHOSPHATE BETA-GLUCOSYLTRANSFERASE"/>
    <property type="match status" value="1"/>
</dbReference>
<name>A0A3D1JE72_9CHLR</name>
<keyword evidence="11" id="KW-0472">Membrane</keyword>
<dbReference type="InterPro" id="IPR001173">
    <property type="entry name" value="Glyco_trans_2-like"/>
</dbReference>
<dbReference type="EC" id="2.4.1.117" evidence="4"/>
<evidence type="ECO:0000256" key="11">
    <source>
        <dbReference type="ARBA" id="ARBA00023136"/>
    </source>
</evidence>
<dbReference type="InterPro" id="IPR029044">
    <property type="entry name" value="Nucleotide-diphossugar_trans"/>
</dbReference>
<evidence type="ECO:0000256" key="1">
    <source>
        <dbReference type="ARBA" id="ARBA00004389"/>
    </source>
</evidence>
<keyword evidence="10" id="KW-1133">Transmembrane helix</keyword>
<dbReference type="GO" id="GO:0004581">
    <property type="term" value="F:dolichyl-phosphate beta-glucosyltransferase activity"/>
    <property type="evidence" value="ECO:0007669"/>
    <property type="project" value="UniProtKB-EC"/>
</dbReference>
<dbReference type="CDD" id="cd04188">
    <property type="entry name" value="DPG_synthase"/>
    <property type="match status" value="1"/>
</dbReference>
<comment type="similarity">
    <text evidence="3">Belongs to the glycosyltransferase 2 family.</text>
</comment>
<evidence type="ECO:0000256" key="5">
    <source>
        <dbReference type="ARBA" id="ARBA00022676"/>
    </source>
</evidence>
<organism evidence="14 15">
    <name type="scientific">Anaerolinea thermolimosa</name>
    <dbReference type="NCBI Taxonomy" id="229919"/>
    <lineage>
        <taxon>Bacteria</taxon>
        <taxon>Bacillati</taxon>
        <taxon>Chloroflexota</taxon>
        <taxon>Anaerolineae</taxon>
        <taxon>Anaerolineales</taxon>
        <taxon>Anaerolineaceae</taxon>
        <taxon>Anaerolinea</taxon>
    </lineage>
</organism>
<gene>
    <name evidence="14" type="ORF">DEQ80_01465</name>
</gene>
<evidence type="ECO:0000256" key="8">
    <source>
        <dbReference type="ARBA" id="ARBA00022824"/>
    </source>
</evidence>
<comment type="caution">
    <text evidence="14">The sequence shown here is derived from an EMBL/GenBank/DDBJ whole genome shotgun (WGS) entry which is preliminary data.</text>
</comment>
<dbReference type="Pfam" id="PF00535">
    <property type="entry name" value="Glycos_transf_2"/>
    <property type="match status" value="1"/>
</dbReference>
<dbReference type="EMBL" id="DPBP01000005">
    <property type="protein sequence ID" value="HCE16505.1"/>
    <property type="molecule type" value="Genomic_DNA"/>
</dbReference>
<proteinExistence type="inferred from homology"/>
<keyword evidence="7" id="KW-0812">Transmembrane</keyword>
<dbReference type="STRING" id="229919.GCA_001050195_03056"/>
<reference evidence="14 15" key="1">
    <citation type="journal article" date="2018" name="Nat. Biotechnol.">
        <title>A standardized bacterial taxonomy based on genome phylogeny substantially revises the tree of life.</title>
        <authorList>
            <person name="Parks D.H."/>
            <person name="Chuvochina M."/>
            <person name="Waite D.W."/>
            <person name="Rinke C."/>
            <person name="Skarshewski A."/>
            <person name="Chaumeil P.A."/>
            <person name="Hugenholtz P."/>
        </authorList>
    </citation>
    <scope>NUCLEOTIDE SEQUENCE [LARGE SCALE GENOMIC DNA]</scope>
    <source>
        <strain evidence="14">UBA8781</strain>
    </source>
</reference>
<dbReference type="GO" id="GO:0006487">
    <property type="term" value="P:protein N-linked glycosylation"/>
    <property type="evidence" value="ECO:0007669"/>
    <property type="project" value="TreeGrafter"/>
</dbReference>
<evidence type="ECO:0000256" key="12">
    <source>
        <dbReference type="ARBA" id="ARBA00045097"/>
    </source>
</evidence>
<keyword evidence="5" id="KW-0328">Glycosyltransferase</keyword>
<evidence type="ECO:0000313" key="15">
    <source>
        <dbReference type="Proteomes" id="UP000264141"/>
    </source>
</evidence>
<keyword evidence="6 14" id="KW-0808">Transferase</keyword>
<protein>
    <recommendedName>
        <fullName evidence="4">dolichyl-phosphate beta-glucosyltransferase</fullName>
        <ecNumber evidence="4">2.4.1.117</ecNumber>
    </recommendedName>
</protein>
<evidence type="ECO:0000256" key="7">
    <source>
        <dbReference type="ARBA" id="ARBA00022692"/>
    </source>
</evidence>
<feature type="domain" description="Glycosyltransferase 2-like" evidence="13">
    <location>
        <begin position="2"/>
        <end position="167"/>
    </location>
</feature>
<accession>A0A3D1JE72</accession>
<comment type="subcellular location">
    <subcellularLocation>
        <location evidence="1">Endoplasmic reticulum membrane</location>
        <topology evidence="1">Single-pass membrane protein</topology>
    </subcellularLocation>
</comment>
<dbReference type="Proteomes" id="UP000264141">
    <property type="component" value="Unassembled WGS sequence"/>
</dbReference>
<dbReference type="AlphaFoldDB" id="A0A3D1JE72"/>
<dbReference type="SUPFAM" id="SSF53448">
    <property type="entry name" value="Nucleotide-diphospho-sugar transferases"/>
    <property type="match status" value="1"/>
</dbReference>